<comment type="caution">
    <text evidence="1">The sequence shown here is derived from an EMBL/GenBank/DDBJ whole genome shotgun (WGS) entry which is preliminary data.</text>
</comment>
<evidence type="ECO:0000313" key="2">
    <source>
        <dbReference type="Proteomes" id="UP000322234"/>
    </source>
</evidence>
<dbReference type="AlphaFoldDB" id="A0A6B0RVC1"/>
<proteinExistence type="predicted"/>
<keyword evidence="2" id="KW-1185">Reference proteome</keyword>
<accession>A0A6B0RVC1</accession>
<dbReference type="EMBL" id="VBQZ03000105">
    <property type="protein sequence ID" value="MXQ94038.1"/>
    <property type="molecule type" value="Genomic_DNA"/>
</dbReference>
<sequence length="95" mass="10795">MRPQTRAAPRVPGGCTPPSLLDGHCECCRYRNRVPLTPYSQQLPPAFPPEHPFQWEFFLHLLFRTHSNCVLYSATITQAVHLRPPQVPGAMSWSV</sequence>
<organism evidence="1 2">
    <name type="scientific">Bos mutus</name>
    <name type="common">wild yak</name>
    <dbReference type="NCBI Taxonomy" id="72004"/>
    <lineage>
        <taxon>Eukaryota</taxon>
        <taxon>Metazoa</taxon>
        <taxon>Chordata</taxon>
        <taxon>Craniata</taxon>
        <taxon>Vertebrata</taxon>
        <taxon>Euteleostomi</taxon>
        <taxon>Mammalia</taxon>
        <taxon>Eutheria</taxon>
        <taxon>Laurasiatheria</taxon>
        <taxon>Artiodactyla</taxon>
        <taxon>Ruminantia</taxon>
        <taxon>Pecora</taxon>
        <taxon>Bovidae</taxon>
        <taxon>Bovinae</taxon>
        <taxon>Bos</taxon>
    </lineage>
</organism>
<reference evidence="1" key="1">
    <citation type="submission" date="2019-10" db="EMBL/GenBank/DDBJ databases">
        <title>The sequence and de novo assembly of the wild yak genome.</title>
        <authorList>
            <person name="Liu Y."/>
        </authorList>
    </citation>
    <scope>NUCLEOTIDE SEQUENCE [LARGE SCALE GENOMIC DNA]</scope>
    <source>
        <strain evidence="1">WY2019</strain>
    </source>
</reference>
<name>A0A6B0RVC1_9CETA</name>
<protein>
    <submittedName>
        <fullName evidence="1">Uncharacterized protein</fullName>
    </submittedName>
</protein>
<gene>
    <name evidence="1" type="ORF">E5288_WYG008490</name>
</gene>
<dbReference type="Proteomes" id="UP000322234">
    <property type="component" value="Unassembled WGS sequence"/>
</dbReference>
<evidence type="ECO:0000313" key="1">
    <source>
        <dbReference type="EMBL" id="MXQ94038.1"/>
    </source>
</evidence>